<keyword evidence="12" id="KW-1185">Reference proteome</keyword>
<dbReference type="PROSITE" id="PS50928">
    <property type="entry name" value="ABC_TM1"/>
    <property type="match status" value="1"/>
</dbReference>
<evidence type="ECO:0000256" key="9">
    <source>
        <dbReference type="RuleBase" id="RU363032"/>
    </source>
</evidence>
<keyword evidence="3 9" id="KW-0813">Transport</keyword>
<keyword evidence="7 9" id="KW-1133">Transmembrane helix</keyword>
<dbReference type="InterPro" id="IPR035906">
    <property type="entry name" value="MetI-like_sf"/>
</dbReference>
<feature type="domain" description="ABC transmembrane type-1" evidence="10">
    <location>
        <begin position="67"/>
        <end position="265"/>
    </location>
</feature>
<evidence type="ECO:0000256" key="4">
    <source>
        <dbReference type="ARBA" id="ARBA00022475"/>
    </source>
</evidence>
<dbReference type="RefSeq" id="WP_181614443.1">
    <property type="nucleotide sequence ID" value="NZ_BAABAM010000011.1"/>
</dbReference>
<dbReference type="EMBL" id="JACDUR010000007">
    <property type="protein sequence ID" value="MBA2895738.1"/>
    <property type="molecule type" value="Genomic_DNA"/>
</dbReference>
<dbReference type="InterPro" id="IPR050901">
    <property type="entry name" value="BP-dep_ABC_trans_perm"/>
</dbReference>
<keyword evidence="6 9" id="KW-0812">Transmembrane</keyword>
<evidence type="ECO:0000256" key="2">
    <source>
        <dbReference type="ARBA" id="ARBA00009047"/>
    </source>
</evidence>
<evidence type="ECO:0000256" key="1">
    <source>
        <dbReference type="ARBA" id="ARBA00004651"/>
    </source>
</evidence>
<protein>
    <submittedName>
        <fullName evidence="11">Arabinogalactan oligomer/maltooligosaccharide transport system permease protein</fullName>
    </submittedName>
</protein>
<organism evidence="11 12">
    <name type="scientific">Nonomuraea soli</name>
    <dbReference type="NCBI Taxonomy" id="1032476"/>
    <lineage>
        <taxon>Bacteria</taxon>
        <taxon>Bacillati</taxon>
        <taxon>Actinomycetota</taxon>
        <taxon>Actinomycetes</taxon>
        <taxon>Streptosporangiales</taxon>
        <taxon>Streptosporangiaceae</taxon>
        <taxon>Nonomuraea</taxon>
    </lineage>
</organism>
<dbReference type="GO" id="GO:0042956">
    <property type="term" value="P:maltodextrin transmembrane transport"/>
    <property type="evidence" value="ECO:0007669"/>
    <property type="project" value="TreeGrafter"/>
</dbReference>
<dbReference type="Gene3D" id="1.10.3720.10">
    <property type="entry name" value="MetI-like"/>
    <property type="match status" value="1"/>
</dbReference>
<gene>
    <name evidence="11" type="ORF">HNR30_007124</name>
</gene>
<comment type="subcellular location">
    <subcellularLocation>
        <location evidence="1 9">Cell membrane</location>
        <topology evidence="1 9">Multi-pass membrane protein</topology>
    </subcellularLocation>
</comment>
<sequence>MTRWFRDFGWRHVVGFAALVFALFPLVFVISASLNPRGTLTASVRLFADASLDNYRALGDIPYTFWFVNTLWIAGATAVATVLLAASGAYAFSRFRFRGRRLGMLGLLLVQMFPQILAAVAIFLLMAQIKGALPGIGLGTQWGLVMVYLGGAMGVNIFLIKGFFDSIPRELDDAAKVDGASHARVFFTIILRLGAPVLAVIALLSFIATVNEFMIASIMLQDPERKTLAVGLYGLVSEQLSANWGAFSAGALLGALPSVLLFRFLQRYIVSGLLRGSVKG</sequence>
<feature type="transmembrane region" description="Helical" evidence="9">
    <location>
        <begin position="104"/>
        <end position="129"/>
    </location>
</feature>
<dbReference type="Proteomes" id="UP000530928">
    <property type="component" value="Unassembled WGS sequence"/>
</dbReference>
<dbReference type="PANTHER" id="PTHR32243:SF50">
    <property type="entry name" value="MALTOSE_MALTODEXTRIN TRANSPORT SYSTEM PERMEASE PROTEIN MALG"/>
    <property type="match status" value="1"/>
</dbReference>
<dbReference type="PANTHER" id="PTHR32243">
    <property type="entry name" value="MALTOSE TRANSPORT SYSTEM PERMEASE-RELATED"/>
    <property type="match status" value="1"/>
</dbReference>
<evidence type="ECO:0000259" key="10">
    <source>
        <dbReference type="PROSITE" id="PS50928"/>
    </source>
</evidence>
<evidence type="ECO:0000256" key="8">
    <source>
        <dbReference type="ARBA" id="ARBA00023136"/>
    </source>
</evidence>
<name>A0A7W0CQZ3_9ACTN</name>
<feature type="transmembrane region" description="Helical" evidence="9">
    <location>
        <begin position="71"/>
        <end position="92"/>
    </location>
</feature>
<dbReference type="GO" id="GO:0015423">
    <property type="term" value="F:ABC-type maltose transporter activity"/>
    <property type="evidence" value="ECO:0007669"/>
    <property type="project" value="TreeGrafter"/>
</dbReference>
<comment type="caution">
    <text evidence="11">The sequence shown here is derived from an EMBL/GenBank/DDBJ whole genome shotgun (WGS) entry which is preliminary data.</text>
</comment>
<comment type="similarity">
    <text evidence="2">Belongs to the binding-protein-dependent transport system permease family. MalFG subfamily.</text>
</comment>
<evidence type="ECO:0000256" key="3">
    <source>
        <dbReference type="ARBA" id="ARBA00022448"/>
    </source>
</evidence>
<evidence type="ECO:0000256" key="7">
    <source>
        <dbReference type="ARBA" id="ARBA00022989"/>
    </source>
</evidence>
<feature type="transmembrane region" description="Helical" evidence="9">
    <location>
        <begin position="141"/>
        <end position="164"/>
    </location>
</feature>
<dbReference type="InterPro" id="IPR000515">
    <property type="entry name" value="MetI-like"/>
</dbReference>
<evidence type="ECO:0000313" key="12">
    <source>
        <dbReference type="Proteomes" id="UP000530928"/>
    </source>
</evidence>
<accession>A0A7W0CQZ3</accession>
<dbReference type="SUPFAM" id="SSF161098">
    <property type="entry name" value="MetI-like"/>
    <property type="match status" value="1"/>
</dbReference>
<reference evidence="11 12" key="1">
    <citation type="submission" date="2020-07" db="EMBL/GenBank/DDBJ databases">
        <title>Genomic Encyclopedia of Type Strains, Phase IV (KMG-IV): sequencing the most valuable type-strain genomes for metagenomic binning, comparative biology and taxonomic classification.</title>
        <authorList>
            <person name="Goeker M."/>
        </authorList>
    </citation>
    <scope>NUCLEOTIDE SEQUENCE [LARGE SCALE GENOMIC DNA]</scope>
    <source>
        <strain evidence="11 12">DSM 45533</strain>
    </source>
</reference>
<evidence type="ECO:0000256" key="6">
    <source>
        <dbReference type="ARBA" id="ARBA00022692"/>
    </source>
</evidence>
<evidence type="ECO:0000313" key="11">
    <source>
        <dbReference type="EMBL" id="MBA2895738.1"/>
    </source>
</evidence>
<dbReference type="GO" id="GO:0005886">
    <property type="term" value="C:plasma membrane"/>
    <property type="evidence" value="ECO:0007669"/>
    <property type="project" value="UniProtKB-SubCell"/>
</dbReference>
<keyword evidence="4" id="KW-1003">Cell membrane</keyword>
<keyword evidence="5" id="KW-0762">Sugar transport</keyword>
<dbReference type="AlphaFoldDB" id="A0A7W0CQZ3"/>
<evidence type="ECO:0000256" key="5">
    <source>
        <dbReference type="ARBA" id="ARBA00022597"/>
    </source>
</evidence>
<feature type="transmembrane region" description="Helical" evidence="9">
    <location>
        <begin position="185"/>
        <end position="210"/>
    </location>
</feature>
<feature type="transmembrane region" description="Helical" evidence="9">
    <location>
        <begin position="12"/>
        <end position="34"/>
    </location>
</feature>
<keyword evidence="8 9" id="KW-0472">Membrane</keyword>
<dbReference type="CDD" id="cd06261">
    <property type="entry name" value="TM_PBP2"/>
    <property type="match status" value="1"/>
</dbReference>
<feature type="transmembrane region" description="Helical" evidence="9">
    <location>
        <begin position="244"/>
        <end position="265"/>
    </location>
</feature>
<proteinExistence type="inferred from homology"/>
<dbReference type="Pfam" id="PF00528">
    <property type="entry name" value="BPD_transp_1"/>
    <property type="match status" value="1"/>
</dbReference>